<gene>
    <name evidence="7" type="ORF">CAC42_7106</name>
</gene>
<evidence type="ECO:0000313" key="7">
    <source>
        <dbReference type="EMBL" id="PNS17423.1"/>
    </source>
</evidence>
<reference evidence="7 8" key="1">
    <citation type="submission" date="2017-06" db="EMBL/GenBank/DDBJ databases">
        <title>Draft genome sequence of a variant of Elsinoe murrayae.</title>
        <authorList>
            <person name="Cheng Q."/>
        </authorList>
    </citation>
    <scope>NUCLEOTIDE SEQUENCE [LARGE SCALE GENOMIC DNA]</scope>
    <source>
        <strain evidence="7 8">CQ-2017a</strain>
    </source>
</reference>
<keyword evidence="2" id="KW-0132">Cell division</keyword>
<accession>A0A2K1QRC8</accession>
<sequence>MPPRSRRRAASPVEAQEQDEDEAPARSLRFNQQLIGRPGKPIAVAELLKRLKSLCAELVSLDQSEPEDAVRNDVSSIARDLVHANVLGHKDKGVRVWTCCCIVEVFRIMAPDAPHTTNQLKDIFDVIIGHVIPALSDPEDPYNDQHMRILKSLEDVKSILLLHDTPNADSYMVRLFNNAFDLITDKPKSDGEEIVSKNVESLISSILATVVEESETLPVEVVELILAQFLRTDNSLGPLRRKAGRPGDAEIVSRSLPPAYTLAKTLCSTCTDRMARAISQYFSSIVVDAADSTTTTKNKTSSKKRRRDEDSDDEEEMSTSGTSPVDMKELTKAHKLLRELWRSTPECIQNVIPQLEAELAAENIDIRVLAVETTGDLISGIGAAGLPDSQPLDPVAYPSQSLQPSSRPTEPRDILKIPAAPQDFSAAYQNAYSHFVARKNDKSAQVRSAFASAIGRILLTSAGGIGLDREEGERSLRYLSELLQDGDEKVRLAVVRAVARFSFDDIVQKLGPGGGVNNQDSVLHHLVWKVRDRKTAVRTEAMDLVSKIWAVASAAIIDGDEHIQSLFGPIPSKVFETYYANDPELNQLIYQGLFDNLLPLHYPPFKDRPTGQTNGNSQRVKDSQASQISSAGKVDADSIRAERILALARDLEPRAKPVFFLFQKQQVAYAKYLEALLKLCEDYNGGITDAEGSEVKARLGRLIDGLSKKFPDPLTANEHLWKFAKKHDRRVYALIRFAVSPESDYKRVVNAIKEIKKRISEGPGNTAAMLTTVLPLVQQSAVLIYNRSHVPTILRVSRREESDLSGVAHEILREISEHHPDVFKAHVKTMCKTLVEHVPAAGTVCDDGIVQTLKACAGFAQKYPSEMPRDREMLQSMVQYALYSNPPAAAKYAVSIIISNEAKKDMYIKDIVGKCVKGFSLDSDDYLSRLAALSQIMLLAAPELSPEEHSDIDQLAIGEVLMSNQIPHIDDDAEWRDDIDPDIESKLWALKILVNRQRGYAALASGPEAERSVEESALPVFSLLRKILQKDGQISDKETPAYQKSRMRVIAGVHLLKLATASKQLDHMIDARSFNMLALLLQDPLTQVRSAFVNSLKKYLGQGRLPNRYYAMTFLLTFEPTASVKDSTLTWLRARAAAAAKVSDTSMESSFVRLLSLLTHHPDFSMQVDHQLEFAHYILFYLKAVATQNNLPMIYHLAQRCKTIQDGIDPSYNDRLYCLADIAQATIREYAELQGWQLRAWTGEKLGMPAAIFAPIKGHQKAQEIADKQYAAEEVIEGMEELVRASLRTKKRKHEGFNGAITKKSKPNGVKGSKSFKMAKTKTPRKSRPGDESSPVAASADRRRSSRKSEAKSYAGMDDSEDEDEDEDEDMDLGTNGGEMEEKSDAVEEEPEDMLEKEDPIPAPATKKGKKMAAGQKMPLRGAGKKVTRVGGGRSTRSRREVVEVEDDGDEGMQDEDE</sequence>
<keyword evidence="8" id="KW-1185">Reference proteome</keyword>
<feature type="region of interest" description="Disordered" evidence="6">
    <location>
        <begin position="1"/>
        <end position="25"/>
    </location>
</feature>
<feature type="compositionally biased region" description="Basic residues" evidence="6">
    <location>
        <begin position="1317"/>
        <end position="1327"/>
    </location>
</feature>
<dbReference type="Pfam" id="PF20168">
    <property type="entry name" value="PDS5"/>
    <property type="match status" value="1"/>
</dbReference>
<feature type="region of interest" description="Disordered" evidence="6">
    <location>
        <begin position="293"/>
        <end position="328"/>
    </location>
</feature>
<name>A0A2K1QRC8_9PEZI</name>
<dbReference type="InterPro" id="IPR016024">
    <property type="entry name" value="ARM-type_fold"/>
</dbReference>
<keyword evidence="3" id="KW-0498">Mitosis</keyword>
<dbReference type="GO" id="GO:0051301">
    <property type="term" value="P:cell division"/>
    <property type="evidence" value="ECO:0007669"/>
    <property type="project" value="UniProtKB-KW"/>
</dbReference>
<dbReference type="GO" id="GO:0000785">
    <property type="term" value="C:chromatin"/>
    <property type="evidence" value="ECO:0007669"/>
    <property type="project" value="TreeGrafter"/>
</dbReference>
<organism evidence="7 8">
    <name type="scientific">Sphaceloma murrayae</name>
    <dbReference type="NCBI Taxonomy" id="2082308"/>
    <lineage>
        <taxon>Eukaryota</taxon>
        <taxon>Fungi</taxon>
        <taxon>Dikarya</taxon>
        <taxon>Ascomycota</taxon>
        <taxon>Pezizomycotina</taxon>
        <taxon>Dothideomycetes</taxon>
        <taxon>Dothideomycetidae</taxon>
        <taxon>Myriangiales</taxon>
        <taxon>Elsinoaceae</taxon>
        <taxon>Sphaceloma</taxon>
    </lineage>
</organism>
<protein>
    <recommendedName>
        <fullName evidence="9">Sister chromatid cohesion protein pds5</fullName>
    </recommendedName>
</protein>
<dbReference type="GO" id="GO:0007064">
    <property type="term" value="P:mitotic sister chromatid cohesion"/>
    <property type="evidence" value="ECO:0007669"/>
    <property type="project" value="InterPro"/>
</dbReference>
<feature type="region of interest" description="Disordered" evidence="6">
    <location>
        <begin position="1294"/>
        <end position="1458"/>
    </location>
</feature>
<dbReference type="Gene3D" id="1.25.10.10">
    <property type="entry name" value="Leucine-rich Repeat Variant"/>
    <property type="match status" value="1"/>
</dbReference>
<dbReference type="FunCoup" id="A0A2K1QRC8">
    <property type="interactions" value="864"/>
</dbReference>
<feature type="region of interest" description="Disordered" evidence="6">
    <location>
        <begin position="388"/>
        <end position="411"/>
    </location>
</feature>
<feature type="compositionally biased region" description="Acidic residues" evidence="6">
    <location>
        <begin position="1444"/>
        <end position="1458"/>
    </location>
</feature>
<dbReference type="InParanoid" id="A0A2K1QRC8"/>
<feature type="compositionally biased region" description="Acidic residues" evidence="6">
    <location>
        <begin position="1358"/>
        <end position="1372"/>
    </location>
</feature>
<comment type="subcellular location">
    <subcellularLocation>
        <location evidence="1">Nucleus</location>
    </subcellularLocation>
</comment>
<dbReference type="GO" id="GO:0005634">
    <property type="term" value="C:nucleus"/>
    <property type="evidence" value="ECO:0007669"/>
    <property type="project" value="UniProtKB-SubCell"/>
</dbReference>
<dbReference type="InterPro" id="IPR011989">
    <property type="entry name" value="ARM-like"/>
</dbReference>
<feature type="compositionally biased region" description="Polar residues" evidence="6">
    <location>
        <begin position="610"/>
        <end position="630"/>
    </location>
</feature>
<evidence type="ECO:0000256" key="1">
    <source>
        <dbReference type="ARBA" id="ARBA00004123"/>
    </source>
</evidence>
<keyword evidence="5" id="KW-0131">Cell cycle</keyword>
<dbReference type="STRING" id="2082308.A0A2K1QRC8"/>
<dbReference type="GO" id="GO:0006281">
    <property type="term" value="P:DNA repair"/>
    <property type="evidence" value="ECO:0007669"/>
    <property type="project" value="TreeGrafter"/>
</dbReference>
<evidence type="ECO:0000256" key="6">
    <source>
        <dbReference type="SAM" id="MobiDB-lite"/>
    </source>
</evidence>
<evidence type="ECO:0000256" key="2">
    <source>
        <dbReference type="ARBA" id="ARBA00022618"/>
    </source>
</evidence>
<dbReference type="OrthoDB" id="200660at2759"/>
<dbReference type="Proteomes" id="UP000243797">
    <property type="component" value="Unassembled WGS sequence"/>
</dbReference>
<dbReference type="PANTHER" id="PTHR12663">
    <property type="entry name" value="ANDROGEN INDUCED INHIBITOR OF PROLIFERATION AS3 / PDS5-RELATED"/>
    <property type="match status" value="1"/>
</dbReference>
<feature type="compositionally biased region" description="Acidic residues" evidence="6">
    <location>
        <begin position="1387"/>
        <end position="1396"/>
    </location>
</feature>
<proteinExistence type="predicted"/>
<feature type="region of interest" description="Disordered" evidence="6">
    <location>
        <begin position="605"/>
        <end position="631"/>
    </location>
</feature>
<dbReference type="CDD" id="cd19953">
    <property type="entry name" value="PDS5"/>
    <property type="match status" value="1"/>
</dbReference>
<evidence type="ECO:0000256" key="4">
    <source>
        <dbReference type="ARBA" id="ARBA00023242"/>
    </source>
</evidence>
<feature type="compositionally biased region" description="Basic and acidic residues" evidence="6">
    <location>
        <begin position="1340"/>
        <end position="1351"/>
    </location>
</feature>
<keyword evidence="4" id="KW-0539">Nucleus</keyword>
<dbReference type="SUPFAM" id="SSF48371">
    <property type="entry name" value="ARM repeat"/>
    <property type="match status" value="1"/>
</dbReference>
<evidence type="ECO:0000256" key="3">
    <source>
        <dbReference type="ARBA" id="ARBA00022776"/>
    </source>
</evidence>
<dbReference type="PANTHER" id="PTHR12663:SF0">
    <property type="entry name" value="PRECOCIOUS DISSOCIATION OF SISTERS 5, ISOFORM A"/>
    <property type="match status" value="1"/>
</dbReference>
<dbReference type="EMBL" id="NKHZ01000051">
    <property type="protein sequence ID" value="PNS17423.1"/>
    <property type="molecule type" value="Genomic_DNA"/>
</dbReference>
<evidence type="ECO:0000313" key="8">
    <source>
        <dbReference type="Proteomes" id="UP000243797"/>
    </source>
</evidence>
<evidence type="ECO:0000256" key="5">
    <source>
        <dbReference type="ARBA" id="ARBA00023306"/>
    </source>
</evidence>
<feature type="compositionally biased region" description="Polar residues" evidence="6">
    <location>
        <begin position="398"/>
        <end position="408"/>
    </location>
</feature>
<comment type="caution">
    <text evidence="7">The sequence shown here is derived from an EMBL/GenBank/DDBJ whole genome shotgun (WGS) entry which is preliminary data.</text>
</comment>
<evidence type="ECO:0008006" key="9">
    <source>
        <dbReference type="Google" id="ProtNLM"/>
    </source>
</evidence>
<dbReference type="InterPro" id="IPR039776">
    <property type="entry name" value="Pds5"/>
</dbReference>